<sequence>MKKLNWRRGLTIFVFLSLILALVFTSIQLYQASTGAVSPGDKTAADYRLMIFQCLLGIIVMFLPSLLSKQLKITIPGNMYLIFVIFLYCSIYLGEVRSFYYLIPHWDTILHTFSGAMLGALGFSLVSILNNDEHSHMKLSPLFVAIFACCFAVTLGVLWEIYEFAADSLLGLNMQKTLLENGTPLMGKAAVADTMEDLIVDFLGAFVMALIGYFSMKHGKSWLKKISLKRHEQKTSND</sequence>
<dbReference type="InterPro" id="IPR014509">
    <property type="entry name" value="YjdF-like"/>
</dbReference>
<feature type="transmembrane region" description="Helical" evidence="1">
    <location>
        <begin position="109"/>
        <end position="130"/>
    </location>
</feature>
<feature type="transmembrane region" description="Helical" evidence="1">
    <location>
        <begin position="198"/>
        <end position="216"/>
    </location>
</feature>
<dbReference type="RefSeq" id="WP_138189910.1">
    <property type="nucleotide sequence ID" value="NZ_VBWP01000001.1"/>
</dbReference>
<keyword evidence="1" id="KW-0472">Membrane</keyword>
<evidence type="ECO:0000313" key="3">
    <source>
        <dbReference type="Proteomes" id="UP000306912"/>
    </source>
</evidence>
<dbReference type="Proteomes" id="UP000306912">
    <property type="component" value="Unassembled WGS sequence"/>
</dbReference>
<dbReference type="OrthoDB" id="4966203at2"/>
<feature type="transmembrane region" description="Helical" evidence="1">
    <location>
        <begin position="79"/>
        <end position="103"/>
    </location>
</feature>
<comment type="caution">
    <text evidence="2">The sequence shown here is derived from an EMBL/GenBank/DDBJ whole genome shotgun (WGS) entry which is preliminary data.</text>
</comment>
<dbReference type="Pfam" id="PF09997">
    <property type="entry name" value="DUF2238"/>
    <property type="match status" value="1"/>
</dbReference>
<dbReference type="InParanoid" id="A0A5R8QH47"/>
<dbReference type="AlphaFoldDB" id="A0A5R8QH47"/>
<gene>
    <name evidence="2" type="ORF">FEZ08_01410</name>
</gene>
<evidence type="ECO:0000313" key="2">
    <source>
        <dbReference type="EMBL" id="TLG77302.1"/>
    </source>
</evidence>
<name>A0A5R8QH47_9FIRM</name>
<dbReference type="EMBL" id="VBWP01000001">
    <property type="protein sequence ID" value="TLG77302.1"/>
    <property type="molecule type" value="Genomic_DNA"/>
</dbReference>
<feature type="transmembrane region" description="Helical" evidence="1">
    <location>
        <begin position="142"/>
        <end position="162"/>
    </location>
</feature>
<keyword evidence="1" id="KW-0812">Transmembrane</keyword>
<evidence type="ECO:0008006" key="4">
    <source>
        <dbReference type="Google" id="ProtNLM"/>
    </source>
</evidence>
<keyword evidence="3" id="KW-1185">Reference proteome</keyword>
<proteinExistence type="predicted"/>
<reference evidence="2 3" key="1">
    <citation type="submission" date="2019-05" db="EMBL/GenBank/DDBJ databases">
        <title>Culicoidintestinum kansasii gen. nov., sp. nov. from the gastrointestinal tract of the biting midge, Culicoides sonorensis.</title>
        <authorList>
            <person name="Neupane S."/>
            <person name="Ghosh A."/>
            <person name="Gunther S."/>
            <person name="Martin K."/>
            <person name="Zurek L."/>
        </authorList>
    </citation>
    <scope>NUCLEOTIDE SEQUENCE [LARGE SCALE GENOMIC DNA]</scope>
    <source>
        <strain evidence="2 3">CS-1</strain>
    </source>
</reference>
<keyword evidence="1" id="KW-1133">Transmembrane helix</keyword>
<protein>
    <recommendedName>
        <fullName evidence="4">DUF2238 domain-containing protein</fullName>
    </recommendedName>
</protein>
<accession>A0A5R8QH47</accession>
<organism evidence="2 3">
    <name type="scientific">Culicoidibacter larvae</name>
    <dbReference type="NCBI Taxonomy" id="2579976"/>
    <lineage>
        <taxon>Bacteria</taxon>
        <taxon>Bacillati</taxon>
        <taxon>Bacillota</taxon>
        <taxon>Culicoidibacteria</taxon>
        <taxon>Culicoidibacterales</taxon>
        <taxon>Culicoidibacteraceae</taxon>
        <taxon>Culicoidibacter</taxon>
    </lineage>
</organism>
<evidence type="ECO:0000256" key="1">
    <source>
        <dbReference type="SAM" id="Phobius"/>
    </source>
</evidence>
<feature type="transmembrane region" description="Helical" evidence="1">
    <location>
        <begin position="49"/>
        <end position="67"/>
    </location>
</feature>